<feature type="domain" description="Lumazine-binding" evidence="12">
    <location>
        <begin position="96"/>
        <end position="192"/>
    </location>
</feature>
<dbReference type="CDD" id="cd00402">
    <property type="entry name" value="Riboflavin_synthase_like"/>
    <property type="match status" value="1"/>
</dbReference>
<dbReference type="NCBIfam" id="TIGR00187">
    <property type="entry name" value="ribE"/>
    <property type="match status" value="1"/>
</dbReference>
<gene>
    <name evidence="13" type="ordered locus">Tter_2766</name>
</gene>
<dbReference type="InterPro" id="IPR017938">
    <property type="entry name" value="Riboflavin_synthase-like_b-brl"/>
</dbReference>
<dbReference type="Gene3D" id="2.40.30.20">
    <property type="match status" value="2"/>
</dbReference>
<protein>
    <recommendedName>
        <fullName evidence="6 10">Riboflavin synthase</fullName>
        <ecNumber evidence="5 10">2.5.1.9</ecNumber>
    </recommendedName>
</protein>
<feature type="repeat" description="Lumazine-binding" evidence="11">
    <location>
        <begin position="1"/>
        <end position="95"/>
    </location>
</feature>
<dbReference type="Proteomes" id="UP000000323">
    <property type="component" value="Chromosome 2"/>
</dbReference>
<evidence type="ECO:0000256" key="11">
    <source>
        <dbReference type="PROSITE-ProRule" id="PRU00524"/>
    </source>
</evidence>
<dbReference type="NCBIfam" id="NF006767">
    <property type="entry name" value="PRK09289.1"/>
    <property type="match status" value="1"/>
</dbReference>
<evidence type="ECO:0000313" key="13">
    <source>
        <dbReference type="EMBL" id="ACZ43652.1"/>
    </source>
</evidence>
<evidence type="ECO:0000256" key="4">
    <source>
        <dbReference type="ARBA" id="ARBA00011233"/>
    </source>
</evidence>
<comment type="function">
    <text evidence="2">Catalyzes the dismutation of two molecules of 6,7-dimethyl-8-ribityllumazine, resulting in the formation of riboflavin and 5-amino-6-(D-ribitylamino)uracil.</text>
</comment>
<evidence type="ECO:0000256" key="9">
    <source>
        <dbReference type="ARBA" id="ARBA00022737"/>
    </source>
</evidence>
<evidence type="ECO:0000256" key="3">
    <source>
        <dbReference type="ARBA" id="ARBA00004887"/>
    </source>
</evidence>
<dbReference type="PIRSF" id="PIRSF000498">
    <property type="entry name" value="Riboflavin_syn_A"/>
    <property type="match status" value="1"/>
</dbReference>
<dbReference type="OrthoDB" id="9788537at2"/>
<evidence type="ECO:0000313" key="14">
    <source>
        <dbReference type="Proteomes" id="UP000000323"/>
    </source>
</evidence>
<evidence type="ECO:0000256" key="5">
    <source>
        <dbReference type="ARBA" id="ARBA00012827"/>
    </source>
</evidence>
<organism evidence="13 14">
    <name type="scientific">Thermobaculum terrenum (strain ATCC BAA-798 / CCMEE 7001 / YNP1)</name>
    <dbReference type="NCBI Taxonomy" id="525904"/>
    <lineage>
        <taxon>Bacteria</taxon>
        <taxon>Bacillati</taxon>
        <taxon>Chloroflexota</taxon>
        <taxon>Chloroflexia</taxon>
        <taxon>Candidatus Thermobaculales</taxon>
        <taxon>Candidatus Thermobaculaceae</taxon>
        <taxon>Thermobaculum</taxon>
    </lineage>
</organism>
<accession>D1CIT2</accession>
<evidence type="ECO:0000256" key="8">
    <source>
        <dbReference type="ARBA" id="ARBA00022679"/>
    </source>
</evidence>
<evidence type="ECO:0000256" key="2">
    <source>
        <dbReference type="ARBA" id="ARBA00002803"/>
    </source>
</evidence>
<dbReference type="HOGENOM" id="CLU_034388_2_0_0"/>
<evidence type="ECO:0000256" key="10">
    <source>
        <dbReference type="NCBIfam" id="TIGR00187"/>
    </source>
</evidence>
<dbReference type="AlphaFoldDB" id="D1CIT2"/>
<dbReference type="GO" id="GO:0004746">
    <property type="term" value="F:riboflavin synthase activity"/>
    <property type="evidence" value="ECO:0007669"/>
    <property type="project" value="UniProtKB-UniRule"/>
</dbReference>
<dbReference type="RefSeq" id="WP_012876683.1">
    <property type="nucleotide sequence ID" value="NC_013526.1"/>
</dbReference>
<comment type="catalytic activity">
    <reaction evidence="1">
        <text>2 6,7-dimethyl-8-(1-D-ribityl)lumazine + H(+) = 5-amino-6-(D-ribitylamino)uracil + riboflavin</text>
        <dbReference type="Rhea" id="RHEA:20772"/>
        <dbReference type="ChEBI" id="CHEBI:15378"/>
        <dbReference type="ChEBI" id="CHEBI:15934"/>
        <dbReference type="ChEBI" id="CHEBI:57986"/>
        <dbReference type="ChEBI" id="CHEBI:58201"/>
        <dbReference type="EC" id="2.5.1.9"/>
    </reaction>
</comment>
<dbReference type="InterPro" id="IPR023366">
    <property type="entry name" value="ATP_synth_asu-like_sf"/>
</dbReference>
<dbReference type="STRING" id="525904.Tter_2766"/>
<sequence>MFSGIVEETGRVLELHLKEPLRLRVACQRVLEGTQLGDSIAVNGVCLTVDALDEGSFTVGLMPETLRRTNLGGLQLGDEVNLERSLRFDGRVGGHFVQGHVDATGTILDRCPDGGALWLKIGLPRDLARYVVPKGCIAVDGVSLTVVDALKDAFTVSLVYHTQQKVTLARKQVGELVNLEVDMLGKYVERLLQHQWSEARA</sequence>
<dbReference type="GO" id="GO:0009231">
    <property type="term" value="P:riboflavin biosynthetic process"/>
    <property type="evidence" value="ECO:0007669"/>
    <property type="project" value="UniProtKB-KW"/>
</dbReference>
<proteinExistence type="predicted"/>
<dbReference type="EC" id="2.5.1.9" evidence="5 10"/>
<dbReference type="KEGG" id="ttr:Tter_2766"/>
<comment type="pathway">
    <text evidence="3">Cofactor biosynthesis; riboflavin biosynthesis; riboflavin from 2-hydroxy-3-oxobutyl phosphate and 5-amino-6-(D-ribitylamino)uracil: step 2/2.</text>
</comment>
<name>D1CIT2_THET1</name>
<reference evidence="14" key="1">
    <citation type="journal article" date="2010" name="Stand. Genomic Sci.">
        <title>Complete genome sequence of 'Thermobaculum terrenum' type strain (YNP1).</title>
        <authorList>
            <person name="Kiss H."/>
            <person name="Cleland D."/>
            <person name="Lapidus A."/>
            <person name="Lucas S."/>
            <person name="Glavina Del Rio T."/>
            <person name="Nolan M."/>
            <person name="Tice H."/>
            <person name="Han C."/>
            <person name="Goodwin L."/>
            <person name="Pitluck S."/>
            <person name="Liolios K."/>
            <person name="Ivanova N."/>
            <person name="Mavromatis K."/>
            <person name="Ovchinnikova G."/>
            <person name="Pati A."/>
            <person name="Chen A."/>
            <person name="Palaniappan K."/>
            <person name="Land M."/>
            <person name="Hauser L."/>
            <person name="Chang Y."/>
            <person name="Jeffries C."/>
            <person name="Lu M."/>
            <person name="Brettin T."/>
            <person name="Detter J."/>
            <person name="Goker M."/>
            <person name="Tindall B."/>
            <person name="Beck B."/>
            <person name="McDermott T."/>
            <person name="Woyke T."/>
            <person name="Bristow J."/>
            <person name="Eisen J."/>
            <person name="Markowitz V."/>
            <person name="Hugenholtz P."/>
            <person name="Kyrpides N."/>
            <person name="Klenk H."/>
            <person name="Cheng J."/>
        </authorList>
    </citation>
    <scope>NUCLEOTIDE SEQUENCE [LARGE SCALE GENOMIC DNA]</scope>
    <source>
        <strain evidence="14">ATCC BAA-798 / YNP1</strain>
    </source>
</reference>
<dbReference type="Pfam" id="PF00677">
    <property type="entry name" value="Lum_binding"/>
    <property type="match status" value="2"/>
</dbReference>
<dbReference type="eggNOG" id="COG0307">
    <property type="taxonomic scope" value="Bacteria"/>
</dbReference>
<dbReference type="InterPro" id="IPR026017">
    <property type="entry name" value="Lumazine-bd_dom"/>
</dbReference>
<feature type="domain" description="Lumazine-binding" evidence="12">
    <location>
        <begin position="1"/>
        <end position="95"/>
    </location>
</feature>
<dbReference type="SUPFAM" id="SSF63380">
    <property type="entry name" value="Riboflavin synthase domain-like"/>
    <property type="match status" value="2"/>
</dbReference>
<keyword evidence="14" id="KW-1185">Reference proteome</keyword>
<dbReference type="PANTHER" id="PTHR21098:SF0">
    <property type="entry name" value="RIBOFLAVIN SYNTHASE"/>
    <property type="match status" value="1"/>
</dbReference>
<keyword evidence="8" id="KW-0808">Transferase</keyword>
<evidence type="ECO:0000256" key="1">
    <source>
        <dbReference type="ARBA" id="ARBA00000968"/>
    </source>
</evidence>
<evidence type="ECO:0000259" key="12">
    <source>
        <dbReference type="PROSITE" id="PS51177"/>
    </source>
</evidence>
<keyword evidence="7" id="KW-0686">Riboflavin biosynthesis</keyword>
<comment type="subunit">
    <text evidence="4">Homotrimer.</text>
</comment>
<dbReference type="FunFam" id="2.40.30.20:FF:000004">
    <property type="entry name" value="Riboflavin synthase, alpha subunit"/>
    <property type="match status" value="1"/>
</dbReference>
<evidence type="ECO:0000256" key="7">
    <source>
        <dbReference type="ARBA" id="ARBA00022619"/>
    </source>
</evidence>
<dbReference type="EMBL" id="CP001826">
    <property type="protein sequence ID" value="ACZ43652.1"/>
    <property type="molecule type" value="Genomic_DNA"/>
</dbReference>
<keyword evidence="9" id="KW-0677">Repeat</keyword>
<evidence type="ECO:0000256" key="6">
    <source>
        <dbReference type="ARBA" id="ARBA00013950"/>
    </source>
</evidence>
<dbReference type="PANTHER" id="PTHR21098">
    <property type="entry name" value="RIBOFLAVIN SYNTHASE ALPHA CHAIN"/>
    <property type="match status" value="1"/>
</dbReference>
<dbReference type="PROSITE" id="PS51177">
    <property type="entry name" value="LUMAZINE_BIND"/>
    <property type="match status" value="2"/>
</dbReference>
<dbReference type="FunFam" id="2.40.30.20:FF:000003">
    <property type="entry name" value="Riboflavin synthase, alpha subunit"/>
    <property type="match status" value="1"/>
</dbReference>
<feature type="repeat" description="Lumazine-binding" evidence="11">
    <location>
        <begin position="96"/>
        <end position="192"/>
    </location>
</feature>
<dbReference type="InterPro" id="IPR001783">
    <property type="entry name" value="Lumazine-bd"/>
</dbReference>